<dbReference type="Proteomes" id="UP000285655">
    <property type="component" value="Unassembled WGS sequence"/>
</dbReference>
<organism evidence="1 2">
    <name type="scientific">candidate division WS5 bacterium</name>
    <dbReference type="NCBI Taxonomy" id="2093353"/>
    <lineage>
        <taxon>Bacteria</taxon>
        <taxon>candidate division WS5</taxon>
    </lineage>
</organism>
<evidence type="ECO:0000313" key="2">
    <source>
        <dbReference type="Proteomes" id="UP000285655"/>
    </source>
</evidence>
<dbReference type="AlphaFoldDB" id="A0A419DE75"/>
<comment type="caution">
    <text evidence="1">The sequence shown here is derived from an EMBL/GenBank/DDBJ whole genome shotgun (WGS) entry which is preliminary data.</text>
</comment>
<accession>A0A419DE75</accession>
<protein>
    <submittedName>
        <fullName evidence="1">Uncharacterized protein</fullName>
    </submittedName>
</protein>
<gene>
    <name evidence="1" type="ORF">C4544_02910</name>
</gene>
<name>A0A419DE75_9BACT</name>
<reference evidence="1 2" key="1">
    <citation type="journal article" date="2017" name="ISME J.">
        <title>Energy and carbon metabolisms in a deep terrestrial subsurface fluid microbial community.</title>
        <authorList>
            <person name="Momper L."/>
            <person name="Jungbluth S.P."/>
            <person name="Lee M.D."/>
            <person name="Amend J.P."/>
        </authorList>
    </citation>
    <scope>NUCLEOTIDE SEQUENCE [LARGE SCALE GENOMIC DNA]</scope>
    <source>
        <strain evidence="1">SURF_29</strain>
    </source>
</reference>
<dbReference type="EMBL" id="QZJW01000019">
    <property type="protein sequence ID" value="RJO61441.1"/>
    <property type="molecule type" value="Genomic_DNA"/>
</dbReference>
<sequence>MATKCTNGEKGREKVSAWRGGDVIAGRAFIVMIRKGLTDVTTSGSSSAEYDQIVEECDCPLIALTRV</sequence>
<evidence type="ECO:0000313" key="1">
    <source>
        <dbReference type="EMBL" id="RJO61441.1"/>
    </source>
</evidence>
<proteinExistence type="predicted"/>